<dbReference type="Gene3D" id="3.30.70.1820">
    <property type="entry name" value="L1 transposable element, RRM domain"/>
    <property type="match status" value="1"/>
</dbReference>
<keyword evidence="1" id="KW-1185">Reference proteome</keyword>
<organism evidence="1 2">
    <name type="scientific">Branchiostoma belcheri</name>
    <name type="common">Amphioxus</name>
    <dbReference type="NCBI Taxonomy" id="7741"/>
    <lineage>
        <taxon>Eukaryota</taxon>
        <taxon>Metazoa</taxon>
        <taxon>Chordata</taxon>
        <taxon>Cephalochordata</taxon>
        <taxon>Leptocardii</taxon>
        <taxon>Amphioxiformes</taxon>
        <taxon>Branchiostomatidae</taxon>
        <taxon>Branchiostoma</taxon>
    </lineage>
</organism>
<evidence type="ECO:0000313" key="2">
    <source>
        <dbReference type="RefSeq" id="XP_019616600.1"/>
    </source>
</evidence>
<gene>
    <name evidence="2" type="primary">LOC109464107</name>
</gene>
<protein>
    <submittedName>
        <fullName evidence="2">Uncharacterized protein LOC109464107</fullName>
    </submittedName>
</protein>
<proteinExistence type="predicted"/>
<name>A0A6P4XJ89_BRABE</name>
<accession>A0A6P4XJ89</accession>
<dbReference type="Proteomes" id="UP000515135">
    <property type="component" value="Unplaced"/>
</dbReference>
<dbReference type="KEGG" id="bbel:109464107"/>
<dbReference type="AlphaFoldDB" id="A0A6P4XJ89"/>
<dbReference type="PANTHER" id="PTHR11505">
    <property type="entry name" value="L1 TRANSPOSABLE ELEMENT-RELATED"/>
    <property type="match status" value="1"/>
</dbReference>
<dbReference type="GeneID" id="109464107"/>
<dbReference type="RefSeq" id="XP_019616600.1">
    <property type="nucleotide sequence ID" value="XM_019761041.1"/>
</dbReference>
<reference evidence="2" key="1">
    <citation type="submission" date="2025-08" db="UniProtKB">
        <authorList>
            <consortium name="RefSeq"/>
        </authorList>
    </citation>
    <scope>IDENTIFICATION</scope>
    <source>
        <tissue evidence="2">Gonad</tissue>
    </source>
</reference>
<sequence>MPPKRNNNTNIDEEVPDYIENQSRRNNLILRRDKDDRKETWEQSETKVKEVLRNKLRLNTDNIEIERAHRNGKPGDRPRPIVVKLLRYKDKQNILRQAKMLKGTQIFINEDFSDKIRQKRKDLQPALRAARERGQVAYIRFDKLVISDRRTDDN</sequence>
<dbReference type="InterPro" id="IPR004244">
    <property type="entry name" value="Transposase_22"/>
</dbReference>
<evidence type="ECO:0000313" key="1">
    <source>
        <dbReference type="Proteomes" id="UP000515135"/>
    </source>
</evidence>
<dbReference type="OrthoDB" id="8915690at2759"/>